<evidence type="ECO:0000256" key="1">
    <source>
        <dbReference type="SAM" id="MobiDB-lite"/>
    </source>
</evidence>
<dbReference type="RefSeq" id="WP_002774082.1">
    <property type="nucleotide sequence ID" value="NZ_JQDG01000017.1"/>
</dbReference>
<organism evidence="2 3">
    <name type="scientific">Leptonema illini</name>
    <dbReference type="NCBI Taxonomy" id="183"/>
    <lineage>
        <taxon>Bacteria</taxon>
        <taxon>Pseudomonadati</taxon>
        <taxon>Spirochaetota</taxon>
        <taxon>Spirochaetia</taxon>
        <taxon>Leptospirales</taxon>
        <taxon>Leptospiraceae</taxon>
        <taxon>Leptonema</taxon>
    </lineage>
</organism>
<name>A0A833M0C3_9LEPT</name>
<evidence type="ECO:0000313" key="3">
    <source>
        <dbReference type="Proteomes" id="UP000460298"/>
    </source>
</evidence>
<reference evidence="2 3" key="1">
    <citation type="submission" date="2019-10" db="EMBL/GenBank/DDBJ databases">
        <title>Extracellular Electron Transfer in a Candidatus Methanoperedens spp. Enrichment Culture.</title>
        <authorList>
            <person name="Berger S."/>
            <person name="Rangel Shaw D."/>
            <person name="Berben T."/>
            <person name="In 'T Zandt M."/>
            <person name="Frank J."/>
            <person name="Reimann J."/>
            <person name="Jetten M.S.M."/>
            <person name="Welte C.U."/>
        </authorList>
    </citation>
    <scope>NUCLEOTIDE SEQUENCE [LARGE SCALE GENOMIC DNA]</scope>
    <source>
        <strain evidence="2">SB12</strain>
    </source>
</reference>
<sequence length="98" mass="10977">MANSIIRKAKSAQKGSAGENLELPLPAELRHNIFREVTGSDKVPSSTIEAWEILTRNSKIKVQGKPYGNKLVIQEGSVFNHRRYSDDIEKEIDTALKL</sequence>
<dbReference type="AlphaFoldDB" id="A0A833M0C3"/>
<proteinExistence type="predicted"/>
<dbReference type="Proteomes" id="UP000460298">
    <property type="component" value="Unassembled WGS sequence"/>
</dbReference>
<feature type="region of interest" description="Disordered" evidence="1">
    <location>
        <begin position="1"/>
        <end position="20"/>
    </location>
</feature>
<dbReference type="EMBL" id="WBUI01000001">
    <property type="protein sequence ID" value="KAB2935302.1"/>
    <property type="molecule type" value="Genomic_DNA"/>
</dbReference>
<evidence type="ECO:0000313" key="2">
    <source>
        <dbReference type="EMBL" id="KAB2935302.1"/>
    </source>
</evidence>
<accession>A0A833M0C3</accession>
<comment type="caution">
    <text evidence="2">The sequence shown here is derived from an EMBL/GenBank/DDBJ whole genome shotgun (WGS) entry which is preliminary data.</text>
</comment>
<protein>
    <submittedName>
        <fullName evidence="2">Uncharacterized protein</fullName>
    </submittedName>
</protein>
<gene>
    <name evidence="2" type="ORF">F9K24_00820</name>
</gene>